<evidence type="ECO:0000256" key="1">
    <source>
        <dbReference type="SAM" id="MobiDB-lite"/>
    </source>
</evidence>
<name>S7PV50_GLOTA</name>
<keyword evidence="4" id="KW-1185">Reference proteome</keyword>
<dbReference type="Proteomes" id="UP000030669">
    <property type="component" value="Unassembled WGS sequence"/>
</dbReference>
<dbReference type="AlphaFoldDB" id="S7PV50"/>
<organism evidence="3 4">
    <name type="scientific">Gloeophyllum trabeum (strain ATCC 11539 / FP-39264 / Madison 617)</name>
    <name type="common">Brown rot fungus</name>
    <dbReference type="NCBI Taxonomy" id="670483"/>
    <lineage>
        <taxon>Eukaryota</taxon>
        <taxon>Fungi</taxon>
        <taxon>Dikarya</taxon>
        <taxon>Basidiomycota</taxon>
        <taxon>Agaricomycotina</taxon>
        <taxon>Agaricomycetes</taxon>
        <taxon>Gloeophyllales</taxon>
        <taxon>Gloeophyllaceae</taxon>
        <taxon>Gloeophyllum</taxon>
    </lineage>
</organism>
<proteinExistence type="predicted"/>
<dbReference type="GeneID" id="19309815"/>
<feature type="region of interest" description="Disordered" evidence="1">
    <location>
        <begin position="131"/>
        <end position="182"/>
    </location>
</feature>
<feature type="compositionally biased region" description="Low complexity" evidence="1">
    <location>
        <begin position="1"/>
        <end position="27"/>
    </location>
</feature>
<dbReference type="EMBL" id="KB469310">
    <property type="protein sequence ID" value="EPQ51481.1"/>
    <property type="molecule type" value="Genomic_DNA"/>
</dbReference>
<protein>
    <recommendedName>
        <fullName evidence="2">C2H2-type domain-containing protein</fullName>
    </recommendedName>
</protein>
<dbReference type="KEGG" id="gtr:GLOTRDRAFT_96239"/>
<feature type="domain" description="C2H2-type" evidence="2">
    <location>
        <begin position="434"/>
        <end position="457"/>
    </location>
</feature>
<evidence type="ECO:0000259" key="2">
    <source>
        <dbReference type="PROSITE" id="PS00028"/>
    </source>
</evidence>
<gene>
    <name evidence="3" type="ORF">GLOTRDRAFT_96239</name>
</gene>
<accession>S7PV50</accession>
<reference evidence="3 4" key="1">
    <citation type="journal article" date="2012" name="Science">
        <title>The Paleozoic origin of enzymatic lignin decomposition reconstructed from 31 fungal genomes.</title>
        <authorList>
            <person name="Floudas D."/>
            <person name="Binder M."/>
            <person name="Riley R."/>
            <person name="Barry K."/>
            <person name="Blanchette R.A."/>
            <person name="Henrissat B."/>
            <person name="Martinez A.T."/>
            <person name="Otillar R."/>
            <person name="Spatafora J.W."/>
            <person name="Yadav J.S."/>
            <person name="Aerts A."/>
            <person name="Benoit I."/>
            <person name="Boyd A."/>
            <person name="Carlson A."/>
            <person name="Copeland A."/>
            <person name="Coutinho P.M."/>
            <person name="de Vries R.P."/>
            <person name="Ferreira P."/>
            <person name="Findley K."/>
            <person name="Foster B."/>
            <person name="Gaskell J."/>
            <person name="Glotzer D."/>
            <person name="Gorecki P."/>
            <person name="Heitman J."/>
            <person name="Hesse C."/>
            <person name="Hori C."/>
            <person name="Igarashi K."/>
            <person name="Jurgens J.A."/>
            <person name="Kallen N."/>
            <person name="Kersten P."/>
            <person name="Kohler A."/>
            <person name="Kuees U."/>
            <person name="Kumar T.K.A."/>
            <person name="Kuo A."/>
            <person name="LaButti K."/>
            <person name="Larrondo L.F."/>
            <person name="Lindquist E."/>
            <person name="Ling A."/>
            <person name="Lombard V."/>
            <person name="Lucas S."/>
            <person name="Lundell T."/>
            <person name="Martin R."/>
            <person name="McLaughlin D.J."/>
            <person name="Morgenstern I."/>
            <person name="Morin E."/>
            <person name="Murat C."/>
            <person name="Nagy L.G."/>
            <person name="Nolan M."/>
            <person name="Ohm R.A."/>
            <person name="Patyshakuliyeva A."/>
            <person name="Rokas A."/>
            <person name="Ruiz-Duenas F.J."/>
            <person name="Sabat G."/>
            <person name="Salamov A."/>
            <person name="Samejima M."/>
            <person name="Schmutz J."/>
            <person name="Slot J.C."/>
            <person name="St John F."/>
            <person name="Stenlid J."/>
            <person name="Sun H."/>
            <person name="Sun S."/>
            <person name="Syed K."/>
            <person name="Tsang A."/>
            <person name="Wiebenga A."/>
            <person name="Young D."/>
            <person name="Pisabarro A."/>
            <person name="Eastwood D.C."/>
            <person name="Martin F."/>
            <person name="Cullen D."/>
            <person name="Grigoriev I.V."/>
            <person name="Hibbett D.S."/>
        </authorList>
    </citation>
    <scope>NUCLEOTIDE SEQUENCE [LARGE SCALE GENOMIC DNA]</scope>
    <source>
        <strain evidence="3 4">ATCC 11539</strain>
    </source>
</reference>
<dbReference type="HOGENOM" id="CLU_584009_0_0_1"/>
<evidence type="ECO:0000313" key="3">
    <source>
        <dbReference type="EMBL" id="EPQ51481.1"/>
    </source>
</evidence>
<feature type="region of interest" description="Disordered" evidence="1">
    <location>
        <begin position="1"/>
        <end position="36"/>
    </location>
</feature>
<dbReference type="RefSeq" id="XP_007869951.1">
    <property type="nucleotide sequence ID" value="XM_007871760.1"/>
</dbReference>
<feature type="region of interest" description="Disordered" evidence="1">
    <location>
        <begin position="62"/>
        <end position="91"/>
    </location>
</feature>
<evidence type="ECO:0000313" key="4">
    <source>
        <dbReference type="Proteomes" id="UP000030669"/>
    </source>
</evidence>
<dbReference type="InterPro" id="IPR013087">
    <property type="entry name" value="Znf_C2H2_type"/>
</dbReference>
<sequence length="468" mass="50732">MSSHSSHIDSNSPRAILSSSEPSEVPTEPLPDGHPDKLSLEEVYVLAILVLLHIDGRATMATELGPSDTQEPQRPGDDVDVKQDAHPPRAASLRTIQRDFTSFTVPPPLGRPNAVPTNRIEVFALPPTKEGTPTVAYLGPDRGTTTAAEAGRSSHASPLGEEESYSHDEDKSTSSLDVDGPSSILVPARQGWTVAPMGHQWATGVPRPLVLPAGYPLPWQDIGFYHAPPRPYSATDVDPIPSIPVPATASAPMPTYVHGTQGYHLPPEFAILLSLASTASPQGHPTQGAPSFSRKRKQFDIENAPPLDVAPSLISGSTDSDSGETETVTCYWAGCGQDFQISCRNDLADHLKGPAHDLCLKGSHRVFCQWEGCTSRSHNRVVLSDGQQDIKGQLCDEKPPVGVVGPRGVIRQPAQMQADNLLRHVYGHVYRFPCPAYGCNLLYRRADAATRHFQEKHLGRKEKKTRIK</sequence>
<dbReference type="PROSITE" id="PS00028">
    <property type="entry name" value="ZINC_FINGER_C2H2_1"/>
    <property type="match status" value="1"/>
</dbReference>
<feature type="compositionally biased region" description="Basic and acidic residues" evidence="1">
    <location>
        <begin position="74"/>
        <end position="87"/>
    </location>
</feature>